<comment type="caution">
    <text evidence="1">The sequence shown here is derived from an EMBL/GenBank/DDBJ whole genome shotgun (WGS) entry which is preliminary data.</text>
</comment>
<evidence type="ECO:0008006" key="3">
    <source>
        <dbReference type="Google" id="ProtNLM"/>
    </source>
</evidence>
<name>A0AAV6L1Z3_9ERIC</name>
<evidence type="ECO:0000313" key="1">
    <source>
        <dbReference type="EMBL" id="KAG5557952.1"/>
    </source>
</evidence>
<gene>
    <name evidence="1" type="ORF">RHGRI_008011</name>
</gene>
<reference evidence="1" key="1">
    <citation type="submission" date="2020-08" db="EMBL/GenBank/DDBJ databases">
        <title>Plant Genome Project.</title>
        <authorList>
            <person name="Zhang R.-G."/>
        </authorList>
    </citation>
    <scope>NUCLEOTIDE SEQUENCE</scope>
    <source>
        <strain evidence="1">WSP0</strain>
        <tissue evidence="1">Leaf</tissue>
    </source>
</reference>
<protein>
    <recommendedName>
        <fullName evidence="3">Secreted protein</fullName>
    </recommendedName>
</protein>
<sequence>MGAQSLFVIITAPSILPSVFPSRWELCPTQCHRVVRYHCGHLGDMRWSRNCWSQINLMVMEKHSYIIGGTPTSAS</sequence>
<dbReference type="Proteomes" id="UP000823749">
    <property type="component" value="Chromosome 3"/>
</dbReference>
<dbReference type="AlphaFoldDB" id="A0AAV6L1Z3"/>
<dbReference type="EMBL" id="JACTNZ010000003">
    <property type="protein sequence ID" value="KAG5557952.1"/>
    <property type="molecule type" value="Genomic_DNA"/>
</dbReference>
<proteinExistence type="predicted"/>
<organism evidence="1 2">
    <name type="scientific">Rhododendron griersonianum</name>
    <dbReference type="NCBI Taxonomy" id="479676"/>
    <lineage>
        <taxon>Eukaryota</taxon>
        <taxon>Viridiplantae</taxon>
        <taxon>Streptophyta</taxon>
        <taxon>Embryophyta</taxon>
        <taxon>Tracheophyta</taxon>
        <taxon>Spermatophyta</taxon>
        <taxon>Magnoliopsida</taxon>
        <taxon>eudicotyledons</taxon>
        <taxon>Gunneridae</taxon>
        <taxon>Pentapetalae</taxon>
        <taxon>asterids</taxon>
        <taxon>Ericales</taxon>
        <taxon>Ericaceae</taxon>
        <taxon>Ericoideae</taxon>
        <taxon>Rhodoreae</taxon>
        <taxon>Rhododendron</taxon>
    </lineage>
</organism>
<accession>A0AAV6L1Z3</accession>
<keyword evidence="2" id="KW-1185">Reference proteome</keyword>
<evidence type="ECO:0000313" key="2">
    <source>
        <dbReference type="Proteomes" id="UP000823749"/>
    </source>
</evidence>